<gene>
    <name evidence="5" type="ORF">PAC_18185</name>
</gene>
<keyword evidence="4" id="KW-1133">Transmembrane helix</keyword>
<evidence type="ECO:0000256" key="4">
    <source>
        <dbReference type="SAM" id="Phobius"/>
    </source>
</evidence>
<evidence type="ECO:0008006" key="7">
    <source>
        <dbReference type="Google" id="ProtNLM"/>
    </source>
</evidence>
<evidence type="ECO:0000256" key="2">
    <source>
        <dbReference type="ARBA" id="ARBA00023002"/>
    </source>
</evidence>
<keyword evidence="2" id="KW-0560">Oxidoreductase</keyword>
<name>A0A1L7XTD5_9HELO</name>
<keyword evidence="4" id="KW-0812">Transmembrane</keyword>
<dbReference type="OrthoDB" id="3687641at2759"/>
<dbReference type="AlphaFoldDB" id="A0A1L7XTD5"/>
<evidence type="ECO:0000256" key="1">
    <source>
        <dbReference type="ARBA" id="ARBA00004685"/>
    </source>
</evidence>
<comment type="pathway">
    <text evidence="1">Mycotoxin biosynthesis.</text>
</comment>
<organism evidence="5 6">
    <name type="scientific">Phialocephala subalpina</name>
    <dbReference type="NCBI Taxonomy" id="576137"/>
    <lineage>
        <taxon>Eukaryota</taxon>
        <taxon>Fungi</taxon>
        <taxon>Dikarya</taxon>
        <taxon>Ascomycota</taxon>
        <taxon>Pezizomycotina</taxon>
        <taxon>Leotiomycetes</taxon>
        <taxon>Helotiales</taxon>
        <taxon>Mollisiaceae</taxon>
        <taxon>Phialocephala</taxon>
        <taxon>Phialocephala fortinii species complex</taxon>
    </lineage>
</organism>
<evidence type="ECO:0000313" key="6">
    <source>
        <dbReference type="Proteomes" id="UP000184330"/>
    </source>
</evidence>
<dbReference type="EMBL" id="FJOG01000053">
    <property type="protein sequence ID" value="CZR68286.1"/>
    <property type="molecule type" value="Genomic_DNA"/>
</dbReference>
<comment type="similarity">
    <text evidence="3">Belongs to the ustYa family.</text>
</comment>
<dbReference type="GO" id="GO:0043386">
    <property type="term" value="P:mycotoxin biosynthetic process"/>
    <property type="evidence" value="ECO:0007669"/>
    <property type="project" value="InterPro"/>
</dbReference>
<keyword evidence="4" id="KW-0472">Membrane</keyword>
<reference evidence="5 6" key="1">
    <citation type="submission" date="2016-03" db="EMBL/GenBank/DDBJ databases">
        <authorList>
            <person name="Ploux O."/>
        </authorList>
    </citation>
    <scope>NUCLEOTIDE SEQUENCE [LARGE SCALE GENOMIC DNA]</scope>
    <source>
        <strain evidence="5 6">UAMH 11012</strain>
    </source>
</reference>
<dbReference type="STRING" id="576137.A0A1L7XTD5"/>
<dbReference type="GO" id="GO:0016491">
    <property type="term" value="F:oxidoreductase activity"/>
    <property type="evidence" value="ECO:0007669"/>
    <property type="project" value="UniProtKB-KW"/>
</dbReference>
<accession>A0A1L7XTD5</accession>
<feature type="transmembrane region" description="Helical" evidence="4">
    <location>
        <begin position="63"/>
        <end position="86"/>
    </location>
</feature>
<dbReference type="InterPro" id="IPR021765">
    <property type="entry name" value="UstYa-like"/>
</dbReference>
<dbReference type="PANTHER" id="PTHR33365:SF11">
    <property type="entry name" value="TAT PATHWAY SIGNAL SEQUENCE"/>
    <property type="match status" value="1"/>
</dbReference>
<sequence length="279" mass="31800">MQNPFRGTRQLQKMVFKWPSKTQALPRYISVDSDEKDSLEGANLLSQESLPKHSKFTLDRHRLLLHVIYGVSAILVISSLILTFTLNFTIVRRSPPELELPYGNPIENVPYELKTFGPSEIFTERQSERSDAAWEALAGPTKNAQGFIYIPNARELNLPPGSQASDGSGELYGISMFHQIHCLGAIRHVFWQLMDKKLDPVEFEASDGDTTSPNYVPHDHGLWHIKHCFNYVRHALQCAGDTTIEVPTLFNGRTVFLGWNTTHQCRNYETVWDYTLNHS</sequence>
<dbReference type="PANTHER" id="PTHR33365">
    <property type="entry name" value="YALI0B05434P"/>
    <property type="match status" value="1"/>
</dbReference>
<evidence type="ECO:0000256" key="3">
    <source>
        <dbReference type="ARBA" id="ARBA00035112"/>
    </source>
</evidence>
<protein>
    <recommendedName>
        <fullName evidence="7">Oxidase ustYa</fullName>
    </recommendedName>
</protein>
<dbReference type="Pfam" id="PF11807">
    <property type="entry name" value="UstYa"/>
    <property type="match status" value="1"/>
</dbReference>
<evidence type="ECO:0000313" key="5">
    <source>
        <dbReference type="EMBL" id="CZR68286.1"/>
    </source>
</evidence>
<keyword evidence="6" id="KW-1185">Reference proteome</keyword>
<dbReference type="Proteomes" id="UP000184330">
    <property type="component" value="Unassembled WGS sequence"/>
</dbReference>
<proteinExistence type="inferred from homology"/>